<dbReference type="EMBL" id="SNQI01000004">
    <property type="protein sequence ID" value="TEW73080.1"/>
    <property type="molecule type" value="Genomic_DNA"/>
</dbReference>
<keyword evidence="3" id="KW-1185">Reference proteome</keyword>
<feature type="signal peptide" evidence="1">
    <location>
        <begin position="1"/>
        <end position="20"/>
    </location>
</feature>
<gene>
    <name evidence="2" type="ORF">E2488_12895</name>
</gene>
<evidence type="ECO:0000256" key="1">
    <source>
        <dbReference type="SAM" id="SignalP"/>
    </source>
</evidence>
<proteinExistence type="predicted"/>
<keyword evidence="1" id="KW-0732">Signal</keyword>
<name>A0A4Y8AS68_9FLAO</name>
<feature type="chain" id="PRO_5021493242" evidence="1">
    <location>
        <begin position="21"/>
        <end position="293"/>
    </location>
</feature>
<dbReference type="OrthoDB" id="1274006at2"/>
<dbReference type="RefSeq" id="WP_134248783.1">
    <property type="nucleotide sequence ID" value="NZ_SNQI01000004.1"/>
</dbReference>
<sequence>MNKSILIAFFLIFSSYLSFAQKNINNYKFIIVPKQYEFQKSEDSYQINSLTKFLFERAGFITFFSTDKFPKELASNSCMALKAIIKDKSGMFNTKLNIDLVDCYNNVVFSTGEVKSKEKDYKKAYQETIRLTFEDIEALNYSYNPVNVSEVKNVEIEAEKLEVIQKPVIKEVVPKVDNAKTDKAVKMTKIKDIATPMKKEVKRTEDKLSAIYLLEGTYLFDTWGKSCISKKDNEYSVTGGDENVELATIYKTSKPTIFIIKWRAFKQPQLVEIDVNGNLNVDTDTGKKVYKRM</sequence>
<dbReference type="Proteomes" id="UP000298517">
    <property type="component" value="Unassembled WGS sequence"/>
</dbReference>
<reference evidence="2 3" key="1">
    <citation type="journal article" date="2011" name="J. Microbiol.">
        <title>Gramella jeungdoensis sp. nov., isolated from a solar saltern in Korea.</title>
        <authorList>
            <person name="Joung Y."/>
            <person name="Kim H."/>
            <person name="Jang T."/>
            <person name="Ahn T.S."/>
            <person name="Joh K."/>
        </authorList>
    </citation>
    <scope>NUCLEOTIDE SEQUENCE [LARGE SCALE GENOMIC DNA]</scope>
    <source>
        <strain evidence="2 3">KCTC 23123</strain>
    </source>
</reference>
<accession>A0A4Y8AS68</accession>
<evidence type="ECO:0000313" key="3">
    <source>
        <dbReference type="Proteomes" id="UP000298517"/>
    </source>
</evidence>
<organism evidence="2 3">
    <name type="scientific">Gramella jeungdoensis</name>
    <dbReference type="NCBI Taxonomy" id="708091"/>
    <lineage>
        <taxon>Bacteria</taxon>
        <taxon>Pseudomonadati</taxon>
        <taxon>Bacteroidota</taxon>
        <taxon>Flavobacteriia</taxon>
        <taxon>Flavobacteriales</taxon>
        <taxon>Flavobacteriaceae</taxon>
        <taxon>Christiangramia</taxon>
    </lineage>
</organism>
<protein>
    <submittedName>
        <fullName evidence="2">Uncharacterized protein</fullName>
    </submittedName>
</protein>
<dbReference type="AlphaFoldDB" id="A0A4Y8AS68"/>
<comment type="caution">
    <text evidence="2">The sequence shown here is derived from an EMBL/GenBank/DDBJ whole genome shotgun (WGS) entry which is preliminary data.</text>
</comment>
<evidence type="ECO:0000313" key="2">
    <source>
        <dbReference type="EMBL" id="TEW73080.1"/>
    </source>
</evidence>